<comment type="caution">
    <text evidence="1">The sequence shown here is derived from an EMBL/GenBank/DDBJ whole genome shotgun (WGS) entry which is preliminary data.</text>
</comment>
<accession>A0A016WVS6</accession>
<gene>
    <name evidence="1" type="primary">Acey_s0481.g2259</name>
    <name evidence="1" type="ORF">Y032_0481g2259</name>
</gene>
<dbReference type="AlphaFoldDB" id="A0A016WVS6"/>
<evidence type="ECO:0000313" key="2">
    <source>
        <dbReference type="Proteomes" id="UP000024635"/>
    </source>
</evidence>
<organism evidence="1 2">
    <name type="scientific">Ancylostoma ceylanicum</name>
    <dbReference type="NCBI Taxonomy" id="53326"/>
    <lineage>
        <taxon>Eukaryota</taxon>
        <taxon>Metazoa</taxon>
        <taxon>Ecdysozoa</taxon>
        <taxon>Nematoda</taxon>
        <taxon>Chromadorea</taxon>
        <taxon>Rhabditida</taxon>
        <taxon>Rhabditina</taxon>
        <taxon>Rhabditomorpha</taxon>
        <taxon>Strongyloidea</taxon>
        <taxon>Ancylostomatidae</taxon>
        <taxon>Ancylostomatinae</taxon>
        <taxon>Ancylostoma</taxon>
    </lineage>
</organism>
<evidence type="ECO:0000313" key="1">
    <source>
        <dbReference type="EMBL" id="EYC43775.1"/>
    </source>
</evidence>
<dbReference type="EMBL" id="JARK01000081">
    <property type="protein sequence ID" value="EYC43775.1"/>
    <property type="molecule type" value="Genomic_DNA"/>
</dbReference>
<name>A0A016WVS6_9BILA</name>
<keyword evidence="2" id="KW-1185">Reference proteome</keyword>
<reference evidence="2" key="1">
    <citation type="journal article" date="2015" name="Nat. Genet.">
        <title>The genome and transcriptome of the zoonotic hookworm Ancylostoma ceylanicum identify infection-specific gene families.</title>
        <authorList>
            <person name="Schwarz E.M."/>
            <person name="Hu Y."/>
            <person name="Antoshechkin I."/>
            <person name="Miller M.M."/>
            <person name="Sternberg P.W."/>
            <person name="Aroian R.V."/>
        </authorList>
    </citation>
    <scope>NUCLEOTIDE SEQUENCE</scope>
    <source>
        <strain evidence="2">HY135</strain>
    </source>
</reference>
<protein>
    <submittedName>
        <fullName evidence="1">Uncharacterized protein</fullName>
    </submittedName>
</protein>
<dbReference type="Proteomes" id="UP000024635">
    <property type="component" value="Unassembled WGS sequence"/>
</dbReference>
<proteinExistence type="predicted"/>
<sequence length="73" mass="8134">MDLSSDIFPNTLRPCPTLARRGNPDTDVEVSSDHAGRVLIRIRCLLLSFDMGSSHGILATQFSSYLEEERIPD</sequence>